<dbReference type="SUPFAM" id="SSF51419">
    <property type="entry name" value="PLP-binding barrel"/>
    <property type="match status" value="1"/>
</dbReference>
<evidence type="ECO:0000256" key="4">
    <source>
        <dbReference type="ARBA" id="ARBA00023154"/>
    </source>
</evidence>
<dbReference type="EMBL" id="JAUZMZ010000069">
    <property type="protein sequence ID" value="MEE2033137.1"/>
    <property type="molecule type" value="Genomic_DNA"/>
</dbReference>
<organism evidence="12 13">
    <name type="scientific">Rhodococcus chondri</name>
    <dbReference type="NCBI Taxonomy" id="3065941"/>
    <lineage>
        <taxon>Bacteria</taxon>
        <taxon>Bacillati</taxon>
        <taxon>Actinomycetota</taxon>
        <taxon>Actinomycetes</taxon>
        <taxon>Mycobacteriales</taxon>
        <taxon>Nocardiaceae</taxon>
        <taxon>Rhodococcus</taxon>
    </lineage>
</organism>
<evidence type="ECO:0000256" key="5">
    <source>
        <dbReference type="ARBA" id="ARBA00023239"/>
    </source>
</evidence>
<comment type="similarity">
    <text evidence="6">Belongs to the Orn/Lys/Arg decarboxylase class-II family. LysA subfamily.</text>
</comment>
<evidence type="ECO:0000256" key="3">
    <source>
        <dbReference type="ARBA" id="ARBA00022898"/>
    </source>
</evidence>
<dbReference type="Gene3D" id="2.40.37.10">
    <property type="entry name" value="Lyase, Ornithine Decarboxylase, Chain A, domain 1"/>
    <property type="match status" value="1"/>
</dbReference>
<comment type="function">
    <text evidence="6">Specifically catalyzes the decarboxylation of meso-diaminopimelate (meso-DAP) to L-lysine.</text>
</comment>
<dbReference type="PROSITE" id="PS00878">
    <property type="entry name" value="ODR_DC_2_1"/>
    <property type="match status" value="1"/>
</dbReference>
<comment type="subunit">
    <text evidence="6">Homodimer.</text>
</comment>
<feature type="binding site" evidence="6">
    <location>
        <position position="283"/>
    </location>
    <ligand>
        <name>pyridoxal 5'-phosphate</name>
        <dbReference type="ChEBI" id="CHEBI:597326"/>
    </ligand>
</feature>
<feature type="domain" description="Orn/DAP/Arg decarboxylase 2 N-terminal" evidence="11">
    <location>
        <begin position="74"/>
        <end position="331"/>
    </location>
</feature>
<keyword evidence="4 6" id="KW-0457">Lysine biosynthesis</keyword>
<dbReference type="InterPro" id="IPR009006">
    <property type="entry name" value="Ala_racemase/Decarboxylase_C"/>
</dbReference>
<dbReference type="InterPro" id="IPR022644">
    <property type="entry name" value="De-COase2_N"/>
</dbReference>
<keyword evidence="2 6" id="KW-0210">Decarboxylase</keyword>
<evidence type="ECO:0000313" key="12">
    <source>
        <dbReference type="EMBL" id="MEE2033137.1"/>
    </source>
</evidence>
<name>A0ABU7JSY8_9NOCA</name>
<gene>
    <name evidence="6 12" type="primary">lysA</name>
    <name evidence="12" type="ORF">Q8814_13610</name>
</gene>
<dbReference type="SUPFAM" id="SSF50621">
    <property type="entry name" value="Alanine racemase C-terminal domain-like"/>
    <property type="match status" value="1"/>
</dbReference>
<proteinExistence type="inferred from homology"/>
<dbReference type="InterPro" id="IPR029066">
    <property type="entry name" value="PLP-binding_barrel"/>
</dbReference>
<dbReference type="RefSeq" id="WP_330152552.1">
    <property type="nucleotide sequence ID" value="NZ_JAUZMZ010000069.1"/>
</dbReference>
<keyword evidence="3 6" id="KW-0663">Pyridoxal phosphate</keyword>
<keyword evidence="5 6" id="KW-0456">Lyase</keyword>
<dbReference type="CDD" id="cd06828">
    <property type="entry name" value="PLPDE_III_DapDC"/>
    <property type="match status" value="1"/>
</dbReference>
<comment type="catalytic activity">
    <reaction evidence="6 8">
        <text>meso-2,6-diaminopimelate + H(+) = L-lysine + CO2</text>
        <dbReference type="Rhea" id="RHEA:15101"/>
        <dbReference type="ChEBI" id="CHEBI:15378"/>
        <dbReference type="ChEBI" id="CHEBI:16526"/>
        <dbReference type="ChEBI" id="CHEBI:32551"/>
        <dbReference type="ChEBI" id="CHEBI:57791"/>
        <dbReference type="EC" id="4.1.1.20"/>
    </reaction>
</comment>
<dbReference type="PRINTS" id="PR01181">
    <property type="entry name" value="DAPDCRBXLASE"/>
</dbReference>
<dbReference type="InterPro" id="IPR022643">
    <property type="entry name" value="De-COase2_C"/>
</dbReference>
<protein>
    <recommendedName>
        <fullName evidence="6 7">Diaminopimelate decarboxylase</fullName>
        <shortName evidence="6">DAP decarboxylase</shortName>
        <shortName evidence="6">DAPDC</shortName>
        <ecNumber evidence="6 7">4.1.1.20</ecNumber>
    </recommendedName>
</protein>
<evidence type="ECO:0000256" key="6">
    <source>
        <dbReference type="HAMAP-Rule" id="MF_02120"/>
    </source>
</evidence>
<dbReference type="PROSITE" id="PS00879">
    <property type="entry name" value="ODR_DC_2_2"/>
    <property type="match status" value="1"/>
</dbReference>
<dbReference type="NCBIfam" id="TIGR01048">
    <property type="entry name" value="lysA"/>
    <property type="match status" value="1"/>
</dbReference>
<evidence type="ECO:0000259" key="11">
    <source>
        <dbReference type="Pfam" id="PF02784"/>
    </source>
</evidence>
<evidence type="ECO:0000256" key="8">
    <source>
        <dbReference type="RuleBase" id="RU003738"/>
    </source>
</evidence>
<evidence type="ECO:0000259" key="10">
    <source>
        <dbReference type="Pfam" id="PF00278"/>
    </source>
</evidence>
<evidence type="ECO:0000313" key="13">
    <source>
        <dbReference type="Proteomes" id="UP001331936"/>
    </source>
</evidence>
<reference evidence="12 13" key="1">
    <citation type="submission" date="2023-08" db="EMBL/GenBank/DDBJ databases">
        <authorList>
            <person name="Girao M."/>
            <person name="Carvalho M.F."/>
        </authorList>
    </citation>
    <scope>NUCLEOTIDE SEQUENCE [LARGE SCALE GENOMIC DNA]</scope>
    <source>
        <strain evidence="12 13">CC-R104</strain>
    </source>
</reference>
<feature type="domain" description="Orn/DAP/Arg decarboxylase 2 C-terminal" evidence="10">
    <location>
        <begin position="338"/>
        <end position="428"/>
    </location>
</feature>
<feature type="binding site" evidence="6">
    <location>
        <position position="369"/>
    </location>
    <ligand>
        <name>substrate</name>
    </ligand>
</feature>
<feature type="binding site" evidence="6">
    <location>
        <position position="373"/>
    </location>
    <ligand>
        <name>substrate</name>
    </ligand>
</feature>
<evidence type="ECO:0000256" key="9">
    <source>
        <dbReference type="SAM" id="MobiDB-lite"/>
    </source>
</evidence>
<dbReference type="EC" id="4.1.1.20" evidence="6 7"/>
<feature type="binding site" evidence="6">
    <location>
        <position position="430"/>
    </location>
    <ligand>
        <name>pyridoxal 5'-phosphate</name>
        <dbReference type="ChEBI" id="CHEBI:597326"/>
    </ligand>
</feature>
<accession>A0ABU7JSY8</accession>
<comment type="pathway">
    <text evidence="6 8">Amino-acid biosynthesis; L-lysine biosynthesis via DAP pathway; L-lysine from DL-2,6-diaminopimelate: step 1/1.</text>
</comment>
<dbReference type="Gene3D" id="3.20.20.10">
    <property type="entry name" value="Alanine racemase"/>
    <property type="match status" value="1"/>
</dbReference>
<comment type="caution">
    <text evidence="12">The sequence shown here is derived from an EMBL/GenBank/DDBJ whole genome shotgun (WGS) entry which is preliminary data.</text>
</comment>
<evidence type="ECO:0000256" key="1">
    <source>
        <dbReference type="ARBA" id="ARBA00001933"/>
    </source>
</evidence>
<dbReference type="Pfam" id="PF02784">
    <property type="entry name" value="Orn_Arg_deC_N"/>
    <property type="match status" value="1"/>
</dbReference>
<dbReference type="InterPro" id="IPR000183">
    <property type="entry name" value="Orn/DAP/Arg_de-COase"/>
</dbReference>
<dbReference type="InterPro" id="IPR002986">
    <property type="entry name" value="DAP_deCOOHase_LysA"/>
</dbReference>
<comment type="cofactor">
    <cofactor evidence="1 6 8">
        <name>pyridoxal 5'-phosphate</name>
        <dbReference type="ChEBI" id="CHEBI:597326"/>
    </cofactor>
</comment>
<dbReference type="PANTHER" id="PTHR43727:SF2">
    <property type="entry name" value="GROUP IV DECARBOXYLASE"/>
    <property type="match status" value="1"/>
</dbReference>
<dbReference type="HAMAP" id="MF_02120">
    <property type="entry name" value="LysA"/>
    <property type="match status" value="1"/>
</dbReference>
<dbReference type="GO" id="GO:0008836">
    <property type="term" value="F:diaminopimelate decarboxylase activity"/>
    <property type="evidence" value="ECO:0007669"/>
    <property type="project" value="UniProtKB-EC"/>
</dbReference>
<keyword evidence="13" id="KW-1185">Reference proteome</keyword>
<dbReference type="Proteomes" id="UP001331936">
    <property type="component" value="Unassembled WGS sequence"/>
</dbReference>
<feature type="binding site" evidence="6">
    <location>
        <position position="430"/>
    </location>
    <ligand>
        <name>substrate</name>
    </ligand>
</feature>
<dbReference type="PANTHER" id="PTHR43727">
    <property type="entry name" value="DIAMINOPIMELATE DECARBOXYLASE"/>
    <property type="match status" value="1"/>
</dbReference>
<dbReference type="InterPro" id="IPR022653">
    <property type="entry name" value="De-COase2_pyr-phos_BS"/>
</dbReference>
<feature type="binding site" evidence="6">
    <location>
        <position position="328"/>
    </location>
    <ligand>
        <name>substrate</name>
    </ligand>
</feature>
<dbReference type="PRINTS" id="PR01179">
    <property type="entry name" value="ODADCRBXLASE"/>
</dbReference>
<evidence type="ECO:0000256" key="7">
    <source>
        <dbReference type="NCBIfam" id="TIGR01048"/>
    </source>
</evidence>
<sequence length="473" mass="50331">MNAHPAGPRHAEIPHAPGLPERPENAAELNALYPHVWPRGASRGDDGVMRMAGIPVTELAEKYGTPLFVVDENDFRSRCREIADAFGPDARVHYASKAFLCTEIARWVHQEGLSLDVASGGELAVALHAGFPAEKIALHGNNKSITELRTAVDAGVGHVVLDSLAEIDRLDRIAGEAGIVQDVLIRVTVGVEAHTHEFISTAHEDQKFGLSLAGGHAMAAVRSVFSAANLRLVGLHSHIGSQIFDVDGFELAAHRVIGLLRDIVAEFGVDKTSQMHIVDLGGGLGISYVPSDDPPPVADLAAKLTDIVRTESALVGLPQPTLAVEPGRAIAGPGTITLYEVGTVKDVAVGTGHSRRYISVDGGMSDNIRTSLYQAEYESRLASRVSDATPVVSRVVGKHCESGDIVIRDAWMPADIAAGDLLAVAATGAYCYSMSSRYNLLTRPAVVAVKDGVSRVLLRRETVEDLLSLEVTE</sequence>
<feature type="region of interest" description="Disordered" evidence="9">
    <location>
        <begin position="1"/>
        <end position="23"/>
    </location>
</feature>
<dbReference type="Pfam" id="PF00278">
    <property type="entry name" value="Orn_DAP_Arg_deC"/>
    <property type="match status" value="1"/>
</dbReference>
<feature type="binding site" evidence="6">
    <location>
        <position position="401"/>
    </location>
    <ligand>
        <name>substrate</name>
    </ligand>
</feature>
<feature type="binding site" evidence="6">
    <location>
        <begin position="325"/>
        <end position="328"/>
    </location>
    <ligand>
        <name>pyridoxal 5'-phosphate</name>
        <dbReference type="ChEBI" id="CHEBI:597326"/>
    </ligand>
</feature>
<dbReference type="InterPro" id="IPR022657">
    <property type="entry name" value="De-COase2_CS"/>
</dbReference>
<evidence type="ECO:0000256" key="2">
    <source>
        <dbReference type="ARBA" id="ARBA00022793"/>
    </source>
</evidence>
<keyword evidence="6" id="KW-0028">Amino-acid biosynthesis</keyword>
<feature type="modified residue" description="N6-(pyridoxal phosphate)lysine" evidence="6">
    <location>
        <position position="97"/>
    </location>
</feature>